<dbReference type="FunFam" id="3.50.50.60:FF:000023">
    <property type="entry name" value="Dimethylaniline monooxygenase [N-oxide-forming]"/>
    <property type="match status" value="1"/>
</dbReference>
<sequence length="589" mass="67674">MEKTTVAVIGAGKYFQPGPTGISMLKQLLEDGFDVTLFERRDKVGGLWAYDANHGWTTALKDTRANISKYTCGFTDFPMPDKYPPHLSRGQFQEFMQDYVDQFDLTKYIVFNTSVKLVQRNEDDTKWTIQLEGVESGETETRHFDKIVFCHGYQTEKKMPHFPGQETYEGEIVHSQQYRSPEACQDKTVVLLGLATTTGEIAPQLINTARKVYVSHRSGQIVVKRYRNGRPTDLIISWRRRNISQWIARNLPALHRNMANWAASLLASRTAGFKINPEWRLKPFPSITLRLPGLIEDCLPHLQDGSLTSLHGIKRFLGGKSIEFDDGTVLDDVDSVIFTTGYRADFSLTPFIETSTPKARNYGGPPIHRLYMNVFPPKYADSCAMLCYSAFGKNNGFSFSDVMSMAISNVWRGVSDLPSHKEMEHWVDTHQDWVAKNWSIEPRLDVSMVKQYEFQPWMHEQAGTGMENLGWGWAGWKFWWKDREMYNLMNHGVETAHMFRYFETGKRKTWEGARDEIIHQNKMCCARYWLYVRLGRVCNGVYGSSSSIEEKPSFEPKYVYISLNQDYNLRPSCPINTSTSYYSAVADVG</sequence>
<dbReference type="PANTHER" id="PTHR23023">
    <property type="entry name" value="DIMETHYLANILINE MONOOXYGENASE"/>
    <property type="match status" value="1"/>
</dbReference>
<dbReference type="RefSeq" id="XP_003043095.1">
    <property type="nucleotide sequence ID" value="XM_003043049.1"/>
</dbReference>
<dbReference type="InterPro" id="IPR020946">
    <property type="entry name" value="Flavin_mOase-like"/>
</dbReference>
<gene>
    <name evidence="7" type="ORF">NECHADRAFT_97118</name>
</gene>
<dbReference type="GO" id="GO:0050660">
    <property type="term" value="F:flavin adenine dinucleotide binding"/>
    <property type="evidence" value="ECO:0007669"/>
    <property type="project" value="InterPro"/>
</dbReference>
<dbReference type="OMA" id="DKVAFCH"/>
<dbReference type="Gene3D" id="3.50.50.60">
    <property type="entry name" value="FAD/NAD(P)-binding domain"/>
    <property type="match status" value="1"/>
</dbReference>
<reference evidence="7 8" key="1">
    <citation type="journal article" date="2009" name="PLoS Genet.">
        <title>The genome of Nectria haematococca: contribution of supernumerary chromosomes to gene expansion.</title>
        <authorList>
            <person name="Coleman J.J."/>
            <person name="Rounsley S.D."/>
            <person name="Rodriguez-Carres M."/>
            <person name="Kuo A."/>
            <person name="Wasmann C.C."/>
            <person name="Grimwood J."/>
            <person name="Schmutz J."/>
            <person name="Taga M."/>
            <person name="White G.J."/>
            <person name="Zhou S."/>
            <person name="Schwartz D.C."/>
            <person name="Freitag M."/>
            <person name="Ma L.J."/>
            <person name="Danchin E.G."/>
            <person name="Henrissat B."/>
            <person name="Coutinho P.M."/>
            <person name="Nelson D.R."/>
            <person name="Straney D."/>
            <person name="Napoli C.A."/>
            <person name="Barker B.M."/>
            <person name="Gribskov M."/>
            <person name="Rep M."/>
            <person name="Kroken S."/>
            <person name="Molnar I."/>
            <person name="Rensing C."/>
            <person name="Kennell J.C."/>
            <person name="Zamora J."/>
            <person name="Farman M.L."/>
            <person name="Selker E.U."/>
            <person name="Salamov A."/>
            <person name="Shapiro H."/>
            <person name="Pangilinan J."/>
            <person name="Lindquist E."/>
            <person name="Lamers C."/>
            <person name="Grigoriev I.V."/>
            <person name="Geiser D.M."/>
            <person name="Covert S.F."/>
            <person name="Temporini E."/>
            <person name="Vanetten H.D."/>
        </authorList>
    </citation>
    <scope>NUCLEOTIDE SEQUENCE [LARGE SCALE GENOMIC DNA]</scope>
    <source>
        <strain evidence="8">ATCC MYA-4622 / CBS 123669 / FGSC 9596 / NRRL 45880 / 77-13-4</strain>
    </source>
</reference>
<evidence type="ECO:0000256" key="1">
    <source>
        <dbReference type="ARBA" id="ARBA00001974"/>
    </source>
</evidence>
<organism evidence="7 8">
    <name type="scientific">Fusarium vanettenii (strain ATCC MYA-4622 / CBS 123669 / FGSC 9596 / NRRL 45880 / 77-13-4)</name>
    <name type="common">Fusarium solani subsp. pisi</name>
    <dbReference type="NCBI Taxonomy" id="660122"/>
    <lineage>
        <taxon>Eukaryota</taxon>
        <taxon>Fungi</taxon>
        <taxon>Dikarya</taxon>
        <taxon>Ascomycota</taxon>
        <taxon>Pezizomycotina</taxon>
        <taxon>Sordariomycetes</taxon>
        <taxon>Hypocreomycetidae</taxon>
        <taxon>Hypocreales</taxon>
        <taxon>Nectriaceae</taxon>
        <taxon>Fusarium</taxon>
        <taxon>Fusarium solani species complex</taxon>
        <taxon>Fusarium vanettenii</taxon>
    </lineage>
</organism>
<dbReference type="KEGG" id="nhe:NECHADRAFT_97118"/>
<dbReference type="Proteomes" id="UP000005206">
    <property type="component" value="Chromosome 11"/>
</dbReference>
<evidence type="ECO:0000256" key="6">
    <source>
        <dbReference type="ARBA" id="ARBA00023002"/>
    </source>
</evidence>
<dbReference type="InterPro" id="IPR050346">
    <property type="entry name" value="FMO-like"/>
</dbReference>
<dbReference type="AlphaFoldDB" id="C7ZEX4"/>
<evidence type="ECO:0000313" key="8">
    <source>
        <dbReference type="Proteomes" id="UP000005206"/>
    </source>
</evidence>
<dbReference type="InterPro" id="IPR000960">
    <property type="entry name" value="Flavin_mOase"/>
</dbReference>
<keyword evidence="5" id="KW-0521">NADP</keyword>
<dbReference type="EMBL" id="GG698922">
    <property type="protein sequence ID" value="EEU37382.1"/>
    <property type="molecule type" value="Genomic_DNA"/>
</dbReference>
<evidence type="ECO:0000313" key="7">
    <source>
        <dbReference type="EMBL" id="EEU37382.1"/>
    </source>
</evidence>
<dbReference type="OrthoDB" id="66881at2759"/>
<dbReference type="VEuPathDB" id="FungiDB:NECHADRAFT_97118"/>
<evidence type="ECO:0000256" key="3">
    <source>
        <dbReference type="ARBA" id="ARBA00022630"/>
    </source>
</evidence>
<evidence type="ECO:0000256" key="4">
    <source>
        <dbReference type="ARBA" id="ARBA00022827"/>
    </source>
</evidence>
<dbReference type="InterPro" id="IPR036188">
    <property type="entry name" value="FAD/NAD-bd_sf"/>
</dbReference>
<dbReference type="SUPFAM" id="SSF51905">
    <property type="entry name" value="FAD/NAD(P)-binding domain"/>
    <property type="match status" value="1"/>
</dbReference>
<dbReference type="Pfam" id="PF00743">
    <property type="entry name" value="FMO-like"/>
    <property type="match status" value="1"/>
</dbReference>
<dbReference type="GeneID" id="9665289"/>
<keyword evidence="3" id="KW-0285">Flavoprotein</keyword>
<accession>C7ZEX4</accession>
<comment type="similarity">
    <text evidence="2">Belongs to the FMO family.</text>
</comment>
<keyword evidence="4" id="KW-0274">FAD</keyword>
<dbReference type="InParanoid" id="C7ZEX4"/>
<protein>
    <submittedName>
        <fullName evidence="7">Uncharacterized protein</fullName>
    </submittedName>
</protein>
<evidence type="ECO:0000256" key="5">
    <source>
        <dbReference type="ARBA" id="ARBA00022857"/>
    </source>
</evidence>
<dbReference type="GO" id="GO:0004499">
    <property type="term" value="F:N,N-dimethylaniline monooxygenase activity"/>
    <property type="evidence" value="ECO:0007669"/>
    <property type="project" value="InterPro"/>
</dbReference>
<comment type="cofactor">
    <cofactor evidence="1">
        <name>FAD</name>
        <dbReference type="ChEBI" id="CHEBI:57692"/>
    </cofactor>
</comment>
<dbReference type="PRINTS" id="PR00370">
    <property type="entry name" value="FMOXYGENASE"/>
</dbReference>
<dbReference type="eggNOG" id="KOG1399">
    <property type="taxonomic scope" value="Eukaryota"/>
</dbReference>
<name>C7ZEX4_FUSV7</name>
<keyword evidence="8" id="KW-1185">Reference proteome</keyword>
<proteinExistence type="inferred from homology"/>
<dbReference type="GO" id="GO:0050661">
    <property type="term" value="F:NADP binding"/>
    <property type="evidence" value="ECO:0007669"/>
    <property type="project" value="InterPro"/>
</dbReference>
<keyword evidence="6" id="KW-0560">Oxidoreductase</keyword>
<dbReference type="HOGENOM" id="CLU_006909_8_1_1"/>
<dbReference type="PIRSF" id="PIRSF000332">
    <property type="entry name" value="FMO"/>
    <property type="match status" value="1"/>
</dbReference>
<evidence type="ECO:0000256" key="2">
    <source>
        <dbReference type="ARBA" id="ARBA00009183"/>
    </source>
</evidence>